<accession>A0A1I5CIZ4</accession>
<organism evidence="2 3">
    <name type="scientific">Geodermatophilus obscurus</name>
    <dbReference type="NCBI Taxonomy" id="1861"/>
    <lineage>
        <taxon>Bacteria</taxon>
        <taxon>Bacillati</taxon>
        <taxon>Actinomycetota</taxon>
        <taxon>Actinomycetes</taxon>
        <taxon>Geodermatophilales</taxon>
        <taxon>Geodermatophilaceae</taxon>
        <taxon>Geodermatophilus</taxon>
    </lineage>
</organism>
<reference evidence="3" key="1">
    <citation type="submission" date="2016-10" db="EMBL/GenBank/DDBJ databases">
        <authorList>
            <person name="Varghese N."/>
            <person name="Submissions S."/>
        </authorList>
    </citation>
    <scope>NUCLEOTIDE SEQUENCE [LARGE SCALE GENOMIC DNA]</scope>
    <source>
        <strain evidence="3">DSM 43161</strain>
    </source>
</reference>
<dbReference type="Proteomes" id="UP000183642">
    <property type="component" value="Unassembled WGS sequence"/>
</dbReference>
<feature type="compositionally biased region" description="Basic and acidic residues" evidence="1">
    <location>
        <begin position="10"/>
        <end position="26"/>
    </location>
</feature>
<dbReference type="AlphaFoldDB" id="A0A1I5CIZ4"/>
<keyword evidence="3" id="KW-1185">Reference proteome</keyword>
<evidence type="ECO:0000313" key="3">
    <source>
        <dbReference type="Proteomes" id="UP000183642"/>
    </source>
</evidence>
<protein>
    <submittedName>
        <fullName evidence="2">Uncharacterized protein</fullName>
    </submittedName>
</protein>
<dbReference type="EMBL" id="FOWE01000001">
    <property type="protein sequence ID" value="SFN86883.1"/>
    <property type="molecule type" value="Genomic_DNA"/>
</dbReference>
<feature type="region of interest" description="Disordered" evidence="1">
    <location>
        <begin position="1"/>
        <end position="45"/>
    </location>
</feature>
<evidence type="ECO:0000256" key="1">
    <source>
        <dbReference type="SAM" id="MobiDB-lite"/>
    </source>
</evidence>
<proteinExistence type="predicted"/>
<name>A0A1I5CIZ4_9ACTN</name>
<dbReference type="RefSeq" id="WP_177225059.1">
    <property type="nucleotide sequence ID" value="NZ_FOWE01000001.1"/>
</dbReference>
<gene>
    <name evidence="2" type="ORF">SAMN05660359_00344</name>
</gene>
<feature type="compositionally biased region" description="Acidic residues" evidence="1">
    <location>
        <begin position="34"/>
        <end position="45"/>
    </location>
</feature>
<evidence type="ECO:0000313" key="2">
    <source>
        <dbReference type="EMBL" id="SFN86883.1"/>
    </source>
</evidence>
<sequence>MTEPEETPDVEQRLAAELDPERHRAPSEGVPQDLADDDGEDRTTS</sequence>